<organism evidence="1 2">
    <name type="scientific">Clostridium beijerinckii</name>
    <name type="common">Clostridium MP</name>
    <dbReference type="NCBI Taxonomy" id="1520"/>
    <lineage>
        <taxon>Bacteria</taxon>
        <taxon>Bacillati</taxon>
        <taxon>Bacillota</taxon>
        <taxon>Clostridia</taxon>
        <taxon>Eubacteriales</taxon>
        <taxon>Clostridiaceae</taxon>
        <taxon>Clostridium</taxon>
    </lineage>
</organism>
<sequence>MIKVLDPQNDVVFQKLFGMKAHKNILIAF</sequence>
<dbReference type="AlphaFoldDB" id="A0A9Q5CSW1"/>
<name>A0A9Q5CSW1_CLOBE</name>
<protein>
    <submittedName>
        <fullName evidence="1">Uncharacterized protein</fullName>
    </submittedName>
</protein>
<gene>
    <name evidence="1" type="ORF">DFH45_005309</name>
</gene>
<accession>A0A9Q5CSW1</accession>
<comment type="caution">
    <text evidence="1">The sequence shown here is derived from an EMBL/GenBank/DDBJ whole genome shotgun (WGS) entry which is preliminary data.</text>
</comment>
<evidence type="ECO:0000313" key="1">
    <source>
        <dbReference type="EMBL" id="NRV12346.1"/>
    </source>
</evidence>
<evidence type="ECO:0000313" key="2">
    <source>
        <dbReference type="Proteomes" id="UP000821656"/>
    </source>
</evidence>
<reference evidence="1" key="1">
    <citation type="submission" date="2020-05" db="EMBL/GenBank/DDBJ databases">
        <title>Genomic insights into acetone-butanol-ethanol (ABE) fermentation by sequencing solventogenic clostridia strains.</title>
        <authorList>
            <person name="Brown S."/>
        </authorList>
    </citation>
    <scope>NUCLEOTIDE SEQUENCE</scope>
    <source>
        <strain evidence="1">DJ126</strain>
    </source>
</reference>
<dbReference type="EMBL" id="JABSXK010000001">
    <property type="protein sequence ID" value="NRV12346.1"/>
    <property type="molecule type" value="Genomic_DNA"/>
</dbReference>
<proteinExistence type="predicted"/>
<dbReference type="Proteomes" id="UP000821656">
    <property type="component" value="Unassembled WGS sequence"/>
</dbReference>